<name>A0A8X7T9T4_CANPA</name>
<feature type="region of interest" description="Disordered" evidence="1">
    <location>
        <begin position="1"/>
        <end position="228"/>
    </location>
</feature>
<feature type="compositionally biased region" description="Basic and acidic residues" evidence="1">
    <location>
        <begin position="17"/>
        <end position="27"/>
    </location>
</feature>
<organism evidence="2 3">
    <name type="scientific">Candida parapsilosis</name>
    <name type="common">Yeast</name>
    <dbReference type="NCBI Taxonomy" id="5480"/>
    <lineage>
        <taxon>Eukaryota</taxon>
        <taxon>Fungi</taxon>
        <taxon>Dikarya</taxon>
        <taxon>Ascomycota</taxon>
        <taxon>Saccharomycotina</taxon>
        <taxon>Pichiomycetes</taxon>
        <taxon>Debaryomycetaceae</taxon>
        <taxon>Candida/Lodderomyces clade</taxon>
        <taxon>Candida</taxon>
    </lineage>
</organism>
<proteinExistence type="predicted"/>
<evidence type="ECO:0000256" key="1">
    <source>
        <dbReference type="SAM" id="MobiDB-lite"/>
    </source>
</evidence>
<dbReference type="Proteomes" id="UP000590412">
    <property type="component" value="Unassembled WGS sequence"/>
</dbReference>
<evidence type="ECO:0000313" key="2">
    <source>
        <dbReference type="EMBL" id="KAF6045492.1"/>
    </source>
</evidence>
<feature type="compositionally biased region" description="Low complexity" evidence="1">
    <location>
        <begin position="163"/>
        <end position="206"/>
    </location>
</feature>
<reference evidence="2" key="1">
    <citation type="submission" date="2020-03" db="EMBL/GenBank/DDBJ databases">
        <title>FDA dAtabase for Regulatory Grade micrObial Sequences (FDA-ARGOS): Supporting development and validation of Infectious Disease Dx tests.</title>
        <authorList>
            <person name="Campos J."/>
            <person name="Goldberg B."/>
            <person name="Tallon L."/>
            <person name="Sadzewicz L."/>
            <person name="Vavikolanu K."/>
            <person name="Mehta A."/>
            <person name="Aluvathingal J."/>
            <person name="Nadendla S."/>
            <person name="Nandy P."/>
            <person name="Geyer C."/>
            <person name="Yan Y."/>
            <person name="Sichtig H."/>
        </authorList>
    </citation>
    <scope>NUCLEOTIDE SEQUENCE [LARGE SCALE GENOMIC DNA]</scope>
    <source>
        <strain evidence="2">FDAARGOS_652</strain>
    </source>
</reference>
<sequence length="247" mass="25385">MAIKDKVKRISRVFSPDSKEAKAHKTETGATTTTTTTDNNAEGEAPATTTTTDDIVAAAEPQAQPQAEAETETEAQLASEEKAAVTEPVVKSTNEDGITAYADATGTNSAVKDAPEVAQVTQTPVEETSHVKDTTTVAPVTATDAANIEVTEGTPIDLGDGSSGAAASGEATKATAAEPTGEATTTTAAAAAAPEVTEANANANEVKQSEPVATEEAKQSTSSPTQHKKADFFKRFYAKFKKPVIAK</sequence>
<dbReference type="OrthoDB" id="10657960at2759"/>
<protein>
    <submittedName>
        <fullName evidence="2">Uncharacterized protein</fullName>
    </submittedName>
</protein>
<feature type="compositionally biased region" description="Low complexity" evidence="1">
    <location>
        <begin position="134"/>
        <end position="146"/>
    </location>
</feature>
<dbReference type="EMBL" id="JABWAB010000009">
    <property type="protein sequence ID" value="KAF6045492.1"/>
    <property type="molecule type" value="Genomic_DNA"/>
</dbReference>
<gene>
    <name evidence="2" type="ORF">FOB60_005064</name>
</gene>
<feature type="compositionally biased region" description="Basic residues" evidence="1">
    <location>
        <begin position="1"/>
        <end position="11"/>
    </location>
</feature>
<feature type="compositionally biased region" description="Low complexity" evidence="1">
    <location>
        <begin position="28"/>
        <end position="78"/>
    </location>
</feature>
<dbReference type="AlphaFoldDB" id="A0A8X7T9T4"/>
<accession>A0A8X7T9T4</accession>
<comment type="caution">
    <text evidence="2">The sequence shown here is derived from an EMBL/GenBank/DDBJ whole genome shotgun (WGS) entry which is preliminary data.</text>
</comment>
<evidence type="ECO:0000313" key="3">
    <source>
        <dbReference type="Proteomes" id="UP000590412"/>
    </source>
</evidence>